<name>A0A650D789_9REOV</name>
<evidence type="ECO:0000256" key="4">
    <source>
        <dbReference type="ARBA" id="ARBA00022844"/>
    </source>
</evidence>
<keyword evidence="4" id="KW-0946">Virion</keyword>
<evidence type="ECO:0000256" key="1">
    <source>
        <dbReference type="ARBA" id="ARBA00004328"/>
    </source>
</evidence>
<proteinExistence type="predicted"/>
<organism evidence="5">
    <name type="scientific">Rotavirus K</name>
    <dbReference type="NCBI Taxonomy" id="2682575"/>
    <lineage>
        <taxon>Viruses</taxon>
        <taxon>Riboviria</taxon>
        <taxon>Orthornavirae</taxon>
        <taxon>Duplornaviricota</taxon>
        <taxon>Resentoviricetes</taxon>
        <taxon>Reovirales</taxon>
        <taxon>Sedoreoviridae</taxon>
        <taxon>Rotavirus</taxon>
        <taxon>Rotavirus kappagastroenteritidis</taxon>
    </lineage>
</organism>
<protein>
    <submittedName>
        <fullName evidence="5">VP6</fullName>
    </submittedName>
</protein>
<dbReference type="SUPFAM" id="SSF48345">
    <property type="entry name" value="A virus capsid protein alpha-helical domain"/>
    <property type="match status" value="1"/>
</dbReference>
<evidence type="ECO:0000313" key="5">
    <source>
        <dbReference type="EMBL" id="QGR26299.1"/>
    </source>
</evidence>
<keyword evidence="2" id="KW-1154">Intermediate capsid protein</keyword>
<dbReference type="SUPFAM" id="SSF49818">
    <property type="entry name" value="Viral protein domain"/>
    <property type="match status" value="1"/>
</dbReference>
<dbReference type="Pfam" id="PF00980">
    <property type="entry name" value="Rota_Capsid_VP6"/>
    <property type="match status" value="1"/>
</dbReference>
<dbReference type="GO" id="GO:0046789">
    <property type="term" value="F:host cell surface receptor binding"/>
    <property type="evidence" value="ECO:0007669"/>
    <property type="project" value="InterPro"/>
</dbReference>
<sequence>MVRTLNGNLFVTGGIGNQPLRQFDWKIAQLGNTLLNVDANYMEQARATAQELADFVIAVCDDELVRESNRNGMAPQSPALITLNTPKFKHINYDNCSELMRGLNVQNRRGQAYYSYTDPSIFPYRNSYVFNRADPQFTNVMGTRYFIANNEIQLAAFDSEWCATAANNTRRFVFTQQLKRRVLGATLLIENAAGKLNNTQAIPTTDNRTTWCYRPVQVFRGQQIIEFYDNGILVDVQRDNGTVTTRSFDTVRIIIDIVRPRMTQRVDNLFPQGGPWLYHAAYMLTLKFTNVVMDTVICDVNDPDFSIIGATRRDTAMPIGPVFPAGFQWNDILQNFTVPQEDNLNRLMIIASIKRLAL</sequence>
<dbReference type="InterPro" id="IPR008980">
    <property type="entry name" value="Capsid_hemagglutn"/>
</dbReference>
<evidence type="ECO:0000256" key="2">
    <source>
        <dbReference type="ARBA" id="ARBA00022493"/>
    </source>
</evidence>
<dbReference type="EMBL" id="MN307980">
    <property type="protein sequence ID" value="QGR26299.1"/>
    <property type="molecule type" value="Genomic_RNA"/>
</dbReference>
<keyword evidence="3" id="KW-0167">Capsid protein</keyword>
<dbReference type="InterPro" id="IPR001385">
    <property type="entry name" value="Rotavirus_A/C_VP6"/>
</dbReference>
<dbReference type="Gene3D" id="1.10.1350.10">
    <property type="entry name" value="Viral capsid alpha domain"/>
    <property type="match status" value="1"/>
</dbReference>
<dbReference type="GO" id="GO:0019064">
    <property type="term" value="P:fusion of virus membrane with host plasma membrane"/>
    <property type="evidence" value="ECO:0007669"/>
    <property type="project" value="InterPro"/>
</dbReference>
<dbReference type="Gene3D" id="2.60.120.170">
    <property type="match status" value="1"/>
</dbReference>
<dbReference type="InterPro" id="IPR008935">
    <property type="entry name" value="Virus_capsid_a-hlx_vir"/>
</dbReference>
<accession>A0A650D789</accession>
<evidence type="ECO:0000256" key="3">
    <source>
        <dbReference type="ARBA" id="ARBA00022561"/>
    </source>
</evidence>
<reference evidence="5" key="1">
    <citation type="journal article" date="2019" name="Emerg. Infect. Dis.">
        <title>Distantly Related Rotaviruses in Common Shrews, Germany, 2004-2014.</title>
        <authorList>
            <person name="Johne R."/>
            <person name="Tausch S.H."/>
            <person name="Grutzke J."/>
            <person name="Falkenhagen A."/>
            <person name="Patzina-Mehling C."/>
            <person name="Beer M."/>
            <person name="Hoper D."/>
            <person name="Ulrich R.G."/>
        </authorList>
    </citation>
    <scope>NUCLEOTIDE SEQUENCE</scope>
    <source>
        <strain evidence="5">RVK/shrew-wt/GER/KS/11/2281/2011</strain>
    </source>
</reference>
<dbReference type="GO" id="GO:0005198">
    <property type="term" value="F:structural molecule activity"/>
    <property type="evidence" value="ECO:0007669"/>
    <property type="project" value="InterPro"/>
</dbReference>
<comment type="subcellular location">
    <subcellularLocation>
        <location evidence="1">Virion</location>
    </subcellularLocation>
</comment>
<dbReference type="GO" id="GO:0019031">
    <property type="term" value="C:viral envelope"/>
    <property type="evidence" value="ECO:0007669"/>
    <property type="project" value="InterPro"/>
</dbReference>
<dbReference type="GO" id="GO:0039626">
    <property type="term" value="C:viral intermediate capsid"/>
    <property type="evidence" value="ECO:0007669"/>
    <property type="project" value="UniProtKB-KW"/>
</dbReference>